<proteinExistence type="predicted"/>
<dbReference type="EMBL" id="JBHTKM010000058">
    <property type="protein sequence ID" value="MFD1015725.1"/>
    <property type="molecule type" value="Genomic_DNA"/>
</dbReference>
<evidence type="ECO:0000313" key="2">
    <source>
        <dbReference type="Proteomes" id="UP001597086"/>
    </source>
</evidence>
<evidence type="ECO:0000313" key="1">
    <source>
        <dbReference type="EMBL" id="MFD1015725.1"/>
    </source>
</evidence>
<reference evidence="2" key="1">
    <citation type="journal article" date="2019" name="Int. J. Syst. Evol. Microbiol.">
        <title>The Global Catalogue of Microorganisms (GCM) 10K type strain sequencing project: providing services to taxonomists for standard genome sequencing and annotation.</title>
        <authorList>
            <consortium name="The Broad Institute Genomics Platform"/>
            <consortium name="The Broad Institute Genome Sequencing Center for Infectious Disease"/>
            <person name="Wu L."/>
            <person name="Ma J."/>
        </authorList>
    </citation>
    <scope>NUCLEOTIDE SEQUENCE [LARGE SCALE GENOMIC DNA]</scope>
    <source>
        <strain evidence="2">CCUG 56098</strain>
    </source>
</reference>
<comment type="caution">
    <text evidence="1">The sequence shown here is derived from an EMBL/GenBank/DDBJ whole genome shotgun (WGS) entry which is preliminary data.</text>
</comment>
<gene>
    <name evidence="1" type="ORF">ACFQ13_07350</name>
</gene>
<dbReference type="Proteomes" id="UP001597086">
    <property type="component" value="Unassembled WGS sequence"/>
</dbReference>
<dbReference type="RefSeq" id="WP_386115742.1">
    <property type="nucleotide sequence ID" value="NZ_JBHTKM010000058.1"/>
</dbReference>
<protein>
    <submittedName>
        <fullName evidence="1">Uncharacterized protein</fullName>
    </submittedName>
</protein>
<organism evidence="1 2">
    <name type="scientific">Winogradskyella rapida</name>
    <dbReference type="NCBI Taxonomy" id="549701"/>
    <lineage>
        <taxon>Bacteria</taxon>
        <taxon>Pseudomonadati</taxon>
        <taxon>Bacteroidota</taxon>
        <taxon>Flavobacteriia</taxon>
        <taxon>Flavobacteriales</taxon>
        <taxon>Flavobacteriaceae</taxon>
        <taxon>Winogradskyella</taxon>
    </lineage>
</organism>
<name>A0ABW3KPJ7_9FLAO</name>
<sequence length="156" mass="18501">MNKNHKLETLTTEKIKRNFMLINSSYFSEIIYDENRRFFDLYLNVGTNGVLENQTKTYNELIHNLNEYLTKISEYIKSTYSNSEKKKAAELNEKKLNISIVQISDDNKDFDTVIVCEKEYKYFGIFKKNIGIRTEIKNGRITKMERKSDTLKENLN</sequence>
<keyword evidence="2" id="KW-1185">Reference proteome</keyword>
<accession>A0ABW3KPJ7</accession>